<dbReference type="HOGENOM" id="CLU_027239_4_2_3"/>
<accession>B4VH88</accession>
<evidence type="ECO:0000259" key="3">
    <source>
        <dbReference type="Pfam" id="PF00685"/>
    </source>
</evidence>
<dbReference type="InterPro" id="IPR000863">
    <property type="entry name" value="Sulfotransferase_dom"/>
</dbReference>
<dbReference type="InterPro" id="IPR027417">
    <property type="entry name" value="P-loop_NTPase"/>
</dbReference>
<organism evidence="4 5">
    <name type="scientific">Coleofasciculus chthonoplastes PCC 7420</name>
    <dbReference type="NCBI Taxonomy" id="118168"/>
    <lineage>
        <taxon>Bacteria</taxon>
        <taxon>Bacillati</taxon>
        <taxon>Cyanobacteriota</taxon>
        <taxon>Cyanophyceae</taxon>
        <taxon>Coleofasciculales</taxon>
        <taxon>Coleofasciculaceae</taxon>
        <taxon>Coleofasciculus</taxon>
    </lineage>
</organism>
<sequence>MLAHILYGDSGTSIKDLQYYIPDIHVKTYLNEVIDTEQHIIKSHYQYYSSPKQCQKKYKRVIYLIRDPRDVVLSFYRYHKKLYDYQWEFNEFVLDWLNGRIWPSSWQEHVNCWTGNSKHELGFDLHCIRYEDLLSDVNHELIKLANFLGINVTKKSVQYAVESASVENMRLKEKQGMRADEIADDFQFIGSASYKQWEEKITAKQVDLIIQYAEEPMKRYGYL</sequence>
<protein>
    <submittedName>
        <fullName evidence="4">Sulfotransferase domain superfamily</fullName>
    </submittedName>
</protein>
<dbReference type="STRING" id="118168.MC7420_7273"/>
<keyword evidence="2 4" id="KW-0808">Transferase</keyword>
<dbReference type="GO" id="GO:0008146">
    <property type="term" value="F:sulfotransferase activity"/>
    <property type="evidence" value="ECO:0007669"/>
    <property type="project" value="InterPro"/>
</dbReference>
<evidence type="ECO:0000256" key="2">
    <source>
        <dbReference type="ARBA" id="ARBA00022679"/>
    </source>
</evidence>
<evidence type="ECO:0000313" key="5">
    <source>
        <dbReference type="Proteomes" id="UP000003835"/>
    </source>
</evidence>
<name>B4VH88_9CYAN</name>
<dbReference type="SUPFAM" id="SSF52540">
    <property type="entry name" value="P-loop containing nucleoside triphosphate hydrolases"/>
    <property type="match status" value="1"/>
</dbReference>
<evidence type="ECO:0000313" key="4">
    <source>
        <dbReference type="EMBL" id="EDX78620.1"/>
    </source>
</evidence>
<reference evidence="4 5" key="1">
    <citation type="submission" date="2008-07" db="EMBL/GenBank/DDBJ databases">
        <authorList>
            <person name="Tandeau de Marsac N."/>
            <person name="Ferriera S."/>
            <person name="Johnson J."/>
            <person name="Kravitz S."/>
            <person name="Beeson K."/>
            <person name="Sutton G."/>
            <person name="Rogers Y.-H."/>
            <person name="Friedman R."/>
            <person name="Frazier M."/>
            <person name="Venter J.C."/>
        </authorList>
    </citation>
    <scope>NUCLEOTIDE SEQUENCE [LARGE SCALE GENOMIC DNA]</scope>
    <source>
        <strain evidence="4 5">PCC 7420</strain>
    </source>
</reference>
<dbReference type="Proteomes" id="UP000003835">
    <property type="component" value="Unassembled WGS sequence"/>
</dbReference>
<dbReference type="Gene3D" id="3.40.50.300">
    <property type="entry name" value="P-loop containing nucleotide triphosphate hydrolases"/>
    <property type="match status" value="1"/>
</dbReference>
<dbReference type="AlphaFoldDB" id="B4VH88"/>
<dbReference type="PANTHER" id="PTHR11783">
    <property type="entry name" value="SULFOTRANSFERASE SULT"/>
    <property type="match status" value="1"/>
</dbReference>
<gene>
    <name evidence="4" type="ORF">MC7420_7273</name>
</gene>
<evidence type="ECO:0000256" key="1">
    <source>
        <dbReference type="ARBA" id="ARBA00005771"/>
    </source>
</evidence>
<dbReference type="Pfam" id="PF00685">
    <property type="entry name" value="Sulfotransfer_1"/>
    <property type="match status" value="1"/>
</dbReference>
<feature type="domain" description="Sulfotransferase" evidence="3">
    <location>
        <begin position="37"/>
        <end position="220"/>
    </location>
</feature>
<keyword evidence="5" id="KW-1185">Reference proteome</keyword>
<dbReference type="EMBL" id="DS989841">
    <property type="protein sequence ID" value="EDX78620.1"/>
    <property type="molecule type" value="Genomic_DNA"/>
</dbReference>
<comment type="similarity">
    <text evidence="1">Belongs to the sulfotransferase 1 family.</text>
</comment>
<proteinExistence type="inferred from homology"/>